<evidence type="ECO:0000313" key="2">
    <source>
        <dbReference type="RefSeq" id="XP_070452097.1"/>
    </source>
</evidence>
<proteinExistence type="predicted"/>
<dbReference type="RefSeq" id="XP_070452097.1">
    <property type="nucleotide sequence ID" value="XM_070595996.1"/>
</dbReference>
<name>A0ABM4MHC2_EQUPR</name>
<evidence type="ECO:0000313" key="1">
    <source>
        <dbReference type="Proteomes" id="UP001652662"/>
    </source>
</evidence>
<keyword evidence="1" id="KW-1185">Reference proteome</keyword>
<organism evidence="1 2">
    <name type="scientific">Equus przewalskii</name>
    <name type="common">Przewalski's horse</name>
    <name type="synonym">Equus caballus przewalskii</name>
    <dbReference type="NCBI Taxonomy" id="9798"/>
    <lineage>
        <taxon>Eukaryota</taxon>
        <taxon>Metazoa</taxon>
        <taxon>Chordata</taxon>
        <taxon>Craniata</taxon>
        <taxon>Vertebrata</taxon>
        <taxon>Euteleostomi</taxon>
        <taxon>Mammalia</taxon>
        <taxon>Eutheria</taxon>
        <taxon>Laurasiatheria</taxon>
        <taxon>Perissodactyla</taxon>
        <taxon>Equidae</taxon>
        <taxon>Equus</taxon>
    </lineage>
</organism>
<dbReference type="GeneID" id="103555520"/>
<dbReference type="Proteomes" id="UP001652662">
    <property type="component" value="Chromosome 26"/>
</dbReference>
<accession>A0ABM4MHC2</accession>
<protein>
    <submittedName>
        <fullName evidence="2">Uncharacterized protein isoform X2</fullName>
    </submittedName>
</protein>
<gene>
    <name evidence="2" type="primary">LOC103555520</name>
</gene>
<sequence>MDGKGSYQVKGWKLTQQQFVALLWKRLLIARRSRKGFFAQEQISKMKHLQIISRMKPVICWLSSFVWDMAAQCFIGSNPGRRHGTAHRTRLRQHPTCHN</sequence>
<reference evidence="2" key="1">
    <citation type="submission" date="2025-08" db="UniProtKB">
        <authorList>
            <consortium name="RefSeq"/>
        </authorList>
    </citation>
    <scope>IDENTIFICATION</scope>
    <source>
        <tissue evidence="2">Blood</tissue>
    </source>
</reference>